<dbReference type="InterPro" id="IPR001909">
    <property type="entry name" value="KRAB"/>
</dbReference>
<feature type="domain" description="KRAB" evidence="1">
    <location>
        <begin position="36"/>
        <end position="107"/>
    </location>
</feature>
<dbReference type="SUPFAM" id="SSF109640">
    <property type="entry name" value="KRAB domain (Kruppel-associated box)"/>
    <property type="match status" value="1"/>
</dbReference>
<dbReference type="CDD" id="cd07765">
    <property type="entry name" value="KRAB_A-box"/>
    <property type="match status" value="1"/>
</dbReference>
<evidence type="ECO:0000259" key="1">
    <source>
        <dbReference type="PROSITE" id="PS50805"/>
    </source>
</evidence>
<sequence>MRKGEGGLRRSHQILSHVWCLLFPDQQGRTMCQGPLSFRDVAVGFTRKEWQQLDPTQRTLYRDVMLENYSHLVSVGCQVTKPAVISRLEQGQEPWMEEEEILGWSFPGNCS</sequence>
<evidence type="ECO:0000313" key="2">
    <source>
        <dbReference type="Proteomes" id="UP000694910"/>
    </source>
</evidence>
<dbReference type="RefSeq" id="XP_014651109.1">
    <property type="nucleotide sequence ID" value="XM_014795623.1"/>
</dbReference>
<protein>
    <submittedName>
        <fullName evidence="3">Zinc finger protein 300 isoform X2</fullName>
    </submittedName>
</protein>
<dbReference type="Proteomes" id="UP000694910">
    <property type="component" value="Unplaced"/>
</dbReference>
<dbReference type="Gene3D" id="6.10.140.140">
    <property type="match status" value="1"/>
</dbReference>
<dbReference type="PROSITE" id="PS50805">
    <property type="entry name" value="KRAB"/>
    <property type="match status" value="1"/>
</dbReference>
<keyword evidence="2" id="KW-1185">Reference proteome</keyword>
<dbReference type="SMART" id="SM00349">
    <property type="entry name" value="KRAB"/>
    <property type="match status" value="1"/>
</dbReference>
<dbReference type="Pfam" id="PF01352">
    <property type="entry name" value="KRAB"/>
    <property type="match status" value="1"/>
</dbReference>
<proteinExistence type="predicted"/>
<accession>A0ABM1DH28</accession>
<dbReference type="PANTHER" id="PTHR23232:SF130">
    <property type="entry name" value="KRAB DOMAIN-CONTAINING PROTEIN"/>
    <property type="match status" value="1"/>
</dbReference>
<name>A0ABM1DH28_CERSS</name>
<dbReference type="InterPro" id="IPR050169">
    <property type="entry name" value="Krueppel_C2H2_ZnF"/>
</dbReference>
<dbReference type="PANTHER" id="PTHR23232">
    <property type="entry name" value="KRAB DOMAIN C2H2 ZINC FINGER"/>
    <property type="match status" value="1"/>
</dbReference>
<reference evidence="3" key="1">
    <citation type="submission" date="2025-08" db="UniProtKB">
        <authorList>
            <consortium name="RefSeq"/>
        </authorList>
    </citation>
    <scope>IDENTIFICATION</scope>
</reference>
<dbReference type="InterPro" id="IPR036051">
    <property type="entry name" value="KRAB_dom_sf"/>
</dbReference>
<evidence type="ECO:0000313" key="3">
    <source>
        <dbReference type="RefSeq" id="XP_014651109.1"/>
    </source>
</evidence>
<dbReference type="GeneID" id="101404405"/>
<organism evidence="2 3">
    <name type="scientific">Ceratotherium simum simum</name>
    <name type="common">Southern white rhinoceros</name>
    <dbReference type="NCBI Taxonomy" id="73337"/>
    <lineage>
        <taxon>Eukaryota</taxon>
        <taxon>Metazoa</taxon>
        <taxon>Chordata</taxon>
        <taxon>Craniata</taxon>
        <taxon>Vertebrata</taxon>
        <taxon>Euteleostomi</taxon>
        <taxon>Mammalia</taxon>
        <taxon>Eutheria</taxon>
        <taxon>Laurasiatheria</taxon>
        <taxon>Perissodactyla</taxon>
        <taxon>Rhinocerotidae</taxon>
        <taxon>Ceratotherium</taxon>
    </lineage>
</organism>
<gene>
    <name evidence="3" type="primary">LOC101404405</name>
</gene>